<dbReference type="PANTHER" id="PTHR30477:SF8">
    <property type="entry name" value="METAL TRANSPORT SYSTEM MEMBRANE PROTEIN CT_070-RELATED"/>
    <property type="match status" value="1"/>
</dbReference>
<evidence type="ECO:0000313" key="11">
    <source>
        <dbReference type="Proteomes" id="UP000642920"/>
    </source>
</evidence>
<name>A0A937AHR5_9BACT</name>
<evidence type="ECO:0000256" key="4">
    <source>
        <dbReference type="ARBA" id="ARBA00022475"/>
    </source>
</evidence>
<feature type="transmembrane region" description="Helical" evidence="9">
    <location>
        <begin position="33"/>
        <end position="51"/>
    </location>
</feature>
<evidence type="ECO:0000256" key="2">
    <source>
        <dbReference type="ARBA" id="ARBA00008034"/>
    </source>
</evidence>
<dbReference type="InterPro" id="IPR037294">
    <property type="entry name" value="ABC_BtuC-like"/>
</dbReference>
<dbReference type="PANTHER" id="PTHR30477">
    <property type="entry name" value="ABC-TRANSPORTER METAL-BINDING PROTEIN"/>
    <property type="match status" value="1"/>
</dbReference>
<proteinExistence type="inferred from homology"/>
<dbReference type="GO" id="GO:0010043">
    <property type="term" value="P:response to zinc ion"/>
    <property type="evidence" value="ECO:0007669"/>
    <property type="project" value="TreeGrafter"/>
</dbReference>
<feature type="transmembrane region" description="Helical" evidence="9">
    <location>
        <begin position="204"/>
        <end position="223"/>
    </location>
</feature>
<evidence type="ECO:0000256" key="9">
    <source>
        <dbReference type="SAM" id="Phobius"/>
    </source>
</evidence>
<feature type="transmembrane region" description="Helical" evidence="9">
    <location>
        <begin position="174"/>
        <end position="198"/>
    </location>
</feature>
<dbReference type="CDD" id="cd06550">
    <property type="entry name" value="TM_ABC_iron-siderophores_like"/>
    <property type="match status" value="1"/>
</dbReference>
<dbReference type="EMBL" id="JAERQG010000005">
    <property type="protein sequence ID" value="MBL0766981.1"/>
    <property type="molecule type" value="Genomic_DNA"/>
</dbReference>
<evidence type="ECO:0000256" key="3">
    <source>
        <dbReference type="ARBA" id="ARBA00022448"/>
    </source>
</evidence>
<organism evidence="10 11">
    <name type="scientific">Marivirga atlantica</name>
    <dbReference type="NCBI Taxonomy" id="1548457"/>
    <lineage>
        <taxon>Bacteria</taxon>
        <taxon>Pseudomonadati</taxon>
        <taxon>Bacteroidota</taxon>
        <taxon>Cytophagia</taxon>
        <taxon>Cytophagales</taxon>
        <taxon>Marivirgaceae</taxon>
        <taxon>Marivirga</taxon>
    </lineage>
</organism>
<feature type="transmembrane region" description="Helical" evidence="9">
    <location>
        <begin position="6"/>
        <end position="26"/>
    </location>
</feature>
<feature type="transmembrane region" description="Helical" evidence="9">
    <location>
        <begin position="57"/>
        <end position="77"/>
    </location>
</feature>
<evidence type="ECO:0000256" key="8">
    <source>
        <dbReference type="RuleBase" id="RU003943"/>
    </source>
</evidence>
<dbReference type="SUPFAM" id="SSF81345">
    <property type="entry name" value="ABC transporter involved in vitamin B12 uptake, BtuC"/>
    <property type="match status" value="1"/>
</dbReference>
<feature type="transmembrane region" description="Helical" evidence="9">
    <location>
        <begin position="256"/>
        <end position="275"/>
    </location>
</feature>
<sequence length="293" mass="30905">MSSFYIILTGSLVAVSCAILGCFLILRKMAMVGDAISHAVLPGIVIAFLWSGSRDSVTMLLGAGALGIISTFLIEFLTNKGNLQSDASIGVTFTWLFALGVILISAFTGQVDLDQECVLYGEIAYVPLDTIVLNSGVDIGPQAIYLLGAVLLMVIAFVWLGFNQLRITSFDPQYAISLGISATLWNYLLMAFVSFTTVASFESVGAILVVAFLIAPAATAYLLTKRLKTMIFIASITGILSAIGGHFLAISINGSIAGAMATVAGIIFGIAFVYVRSKTKGDAKITSRESIVA</sequence>
<dbReference type="GO" id="GO:0055085">
    <property type="term" value="P:transmembrane transport"/>
    <property type="evidence" value="ECO:0007669"/>
    <property type="project" value="InterPro"/>
</dbReference>
<feature type="transmembrane region" description="Helical" evidence="9">
    <location>
        <begin position="89"/>
        <end position="109"/>
    </location>
</feature>
<keyword evidence="7 9" id="KW-0472">Membrane</keyword>
<protein>
    <submittedName>
        <fullName evidence="10">Metal ABC transporter permease</fullName>
    </submittedName>
</protein>
<feature type="transmembrane region" description="Helical" evidence="9">
    <location>
        <begin position="230"/>
        <end position="250"/>
    </location>
</feature>
<keyword evidence="5 8" id="KW-0812">Transmembrane</keyword>
<evidence type="ECO:0000256" key="7">
    <source>
        <dbReference type="ARBA" id="ARBA00023136"/>
    </source>
</evidence>
<dbReference type="InterPro" id="IPR001626">
    <property type="entry name" value="ABC_TroCD"/>
</dbReference>
<dbReference type="Proteomes" id="UP000642920">
    <property type="component" value="Unassembled WGS sequence"/>
</dbReference>
<comment type="subcellular location">
    <subcellularLocation>
        <location evidence="1 8">Cell membrane</location>
        <topology evidence="1 8">Multi-pass membrane protein</topology>
    </subcellularLocation>
</comment>
<dbReference type="Pfam" id="PF00950">
    <property type="entry name" value="ABC-3"/>
    <property type="match status" value="1"/>
</dbReference>
<keyword evidence="3 8" id="KW-0813">Transport</keyword>
<dbReference type="AlphaFoldDB" id="A0A937AHR5"/>
<evidence type="ECO:0000256" key="1">
    <source>
        <dbReference type="ARBA" id="ARBA00004651"/>
    </source>
</evidence>
<evidence type="ECO:0000256" key="6">
    <source>
        <dbReference type="ARBA" id="ARBA00022989"/>
    </source>
</evidence>
<comment type="caution">
    <text evidence="10">The sequence shown here is derived from an EMBL/GenBank/DDBJ whole genome shotgun (WGS) entry which is preliminary data.</text>
</comment>
<reference evidence="10" key="1">
    <citation type="submission" date="2021-01" db="EMBL/GenBank/DDBJ databases">
        <title>Marivirga sp. nov., isolated from intertidal surface sediments.</title>
        <authorList>
            <person name="Zhang M."/>
        </authorList>
    </citation>
    <scope>NUCLEOTIDE SEQUENCE</scope>
    <source>
        <strain evidence="10">SM1354</strain>
    </source>
</reference>
<dbReference type="GO" id="GO:0043190">
    <property type="term" value="C:ATP-binding cassette (ABC) transporter complex"/>
    <property type="evidence" value="ECO:0007669"/>
    <property type="project" value="InterPro"/>
</dbReference>
<feature type="transmembrane region" description="Helical" evidence="9">
    <location>
        <begin position="143"/>
        <end position="162"/>
    </location>
</feature>
<keyword evidence="6 9" id="KW-1133">Transmembrane helix</keyword>
<dbReference type="RefSeq" id="WP_201924155.1">
    <property type="nucleotide sequence ID" value="NZ_JAERQG010000005.1"/>
</dbReference>
<gene>
    <name evidence="10" type="ORF">JKP34_17075</name>
</gene>
<evidence type="ECO:0000313" key="10">
    <source>
        <dbReference type="EMBL" id="MBL0766981.1"/>
    </source>
</evidence>
<dbReference type="Gene3D" id="1.10.3470.10">
    <property type="entry name" value="ABC transporter involved in vitamin B12 uptake, BtuC"/>
    <property type="match status" value="1"/>
</dbReference>
<accession>A0A937AHR5</accession>
<evidence type="ECO:0000256" key="5">
    <source>
        <dbReference type="ARBA" id="ARBA00022692"/>
    </source>
</evidence>
<comment type="similarity">
    <text evidence="2 8">Belongs to the ABC-3 integral membrane protein family.</text>
</comment>
<keyword evidence="11" id="KW-1185">Reference proteome</keyword>
<keyword evidence="4" id="KW-1003">Cell membrane</keyword>